<dbReference type="Pfam" id="PF00956">
    <property type="entry name" value="NAP"/>
    <property type="match status" value="1"/>
</dbReference>
<dbReference type="InterPro" id="IPR037231">
    <property type="entry name" value="NAP-like_sf"/>
</dbReference>
<dbReference type="EMBL" id="JAUEPO010000004">
    <property type="protein sequence ID" value="KAK3323736.1"/>
    <property type="molecule type" value="Genomic_DNA"/>
</dbReference>
<proteinExistence type="inferred from homology"/>
<dbReference type="Gene3D" id="3.30.1120.90">
    <property type="entry name" value="Nucleosome assembly protein"/>
    <property type="match status" value="1"/>
</dbReference>
<dbReference type="Gene3D" id="1.20.5.1500">
    <property type="match status" value="1"/>
</dbReference>
<dbReference type="FunFam" id="1.20.5.1500:FF:000001">
    <property type="entry name" value="Nucleosome assembly protein 1-like 1"/>
    <property type="match status" value="1"/>
</dbReference>
<dbReference type="InterPro" id="IPR002164">
    <property type="entry name" value="NAP_family"/>
</dbReference>
<evidence type="ECO:0000256" key="1">
    <source>
        <dbReference type="ARBA" id="ARBA00009947"/>
    </source>
</evidence>
<evidence type="ECO:0000256" key="3">
    <source>
        <dbReference type="SAM" id="MobiDB-lite"/>
    </source>
</evidence>
<sequence>MRARANNFLKFTRRNSLTNMDAEMADVSGEMHMESDSVLFVNALPAPVRERVEGLKSLQSEHDKVKARFDAQVRELEKKFASEYQPFFQQRAQIVNGQEGIPDFWLLALRNHPYVGLNISEGDEVALKALREIRSAAGNGADFQLTFEFGPNDCFTNTSLTKTYHYKEDPVTGIASPAYAVGDKIQWKAGRDLTQLTAESKSKDKTTKEDMSVDSFFDFFSPPAAAGSAEETDDTDEWERDIDFEIGEAIRDDIIPRAVSWYTGEAAEDQGFETTDDEGDDDDEDDDDDDDDLDGCGCGHAH</sequence>
<dbReference type="GO" id="GO:0005634">
    <property type="term" value="C:nucleus"/>
    <property type="evidence" value="ECO:0007669"/>
    <property type="project" value="InterPro"/>
</dbReference>
<keyword evidence="5" id="KW-1185">Reference proteome</keyword>
<dbReference type="Proteomes" id="UP001286456">
    <property type="component" value="Unassembled WGS sequence"/>
</dbReference>
<dbReference type="SUPFAM" id="SSF143113">
    <property type="entry name" value="NAP-like"/>
    <property type="match status" value="1"/>
</dbReference>
<comment type="similarity">
    <text evidence="1 2">Belongs to the nucleosome assembly protein (NAP) family.</text>
</comment>
<gene>
    <name evidence="4" type="ORF">B0T19DRAFT_426818</name>
</gene>
<protein>
    <submittedName>
        <fullName evidence="4">Nucleosome assembly protein</fullName>
    </submittedName>
</protein>
<feature type="compositionally biased region" description="Acidic residues" evidence="3">
    <location>
        <begin position="266"/>
        <end position="294"/>
    </location>
</feature>
<evidence type="ECO:0000313" key="4">
    <source>
        <dbReference type="EMBL" id="KAK3323736.1"/>
    </source>
</evidence>
<name>A0AAE0IG81_9PEZI</name>
<reference evidence="4" key="1">
    <citation type="journal article" date="2023" name="Mol. Phylogenet. Evol.">
        <title>Genome-scale phylogeny and comparative genomics of the fungal order Sordariales.</title>
        <authorList>
            <person name="Hensen N."/>
            <person name="Bonometti L."/>
            <person name="Westerberg I."/>
            <person name="Brannstrom I.O."/>
            <person name="Guillou S."/>
            <person name="Cros-Aarteil S."/>
            <person name="Calhoun S."/>
            <person name="Haridas S."/>
            <person name="Kuo A."/>
            <person name="Mondo S."/>
            <person name="Pangilinan J."/>
            <person name="Riley R."/>
            <person name="LaButti K."/>
            <person name="Andreopoulos B."/>
            <person name="Lipzen A."/>
            <person name="Chen C."/>
            <person name="Yan M."/>
            <person name="Daum C."/>
            <person name="Ng V."/>
            <person name="Clum A."/>
            <person name="Steindorff A."/>
            <person name="Ohm R.A."/>
            <person name="Martin F."/>
            <person name="Silar P."/>
            <person name="Natvig D.O."/>
            <person name="Lalanne C."/>
            <person name="Gautier V."/>
            <person name="Ament-Velasquez S.L."/>
            <person name="Kruys A."/>
            <person name="Hutchinson M.I."/>
            <person name="Powell A.J."/>
            <person name="Barry K."/>
            <person name="Miller A.N."/>
            <person name="Grigoriev I.V."/>
            <person name="Debuchy R."/>
            <person name="Gladieux P."/>
            <person name="Hiltunen Thoren M."/>
            <person name="Johannesson H."/>
        </authorList>
    </citation>
    <scope>NUCLEOTIDE SEQUENCE</scope>
    <source>
        <strain evidence="4">SMH4131-1</strain>
    </source>
</reference>
<organism evidence="4 5">
    <name type="scientific">Cercophora scortea</name>
    <dbReference type="NCBI Taxonomy" id="314031"/>
    <lineage>
        <taxon>Eukaryota</taxon>
        <taxon>Fungi</taxon>
        <taxon>Dikarya</taxon>
        <taxon>Ascomycota</taxon>
        <taxon>Pezizomycotina</taxon>
        <taxon>Sordariomycetes</taxon>
        <taxon>Sordariomycetidae</taxon>
        <taxon>Sordariales</taxon>
        <taxon>Lasiosphaeriaceae</taxon>
        <taxon>Cercophora</taxon>
    </lineage>
</organism>
<dbReference type="GO" id="GO:0006334">
    <property type="term" value="P:nucleosome assembly"/>
    <property type="evidence" value="ECO:0007669"/>
    <property type="project" value="InterPro"/>
</dbReference>
<dbReference type="AlphaFoldDB" id="A0AAE0IG81"/>
<feature type="region of interest" description="Disordered" evidence="3">
    <location>
        <begin position="261"/>
        <end position="302"/>
    </location>
</feature>
<evidence type="ECO:0000256" key="2">
    <source>
        <dbReference type="RuleBase" id="RU003876"/>
    </source>
</evidence>
<evidence type="ECO:0000313" key="5">
    <source>
        <dbReference type="Proteomes" id="UP001286456"/>
    </source>
</evidence>
<accession>A0AAE0IG81</accession>
<dbReference type="PANTHER" id="PTHR11875">
    <property type="entry name" value="TESTIS-SPECIFIC Y-ENCODED PROTEIN"/>
    <property type="match status" value="1"/>
</dbReference>
<comment type="caution">
    <text evidence="4">The sequence shown here is derived from an EMBL/GenBank/DDBJ whole genome shotgun (WGS) entry which is preliminary data.</text>
</comment>
<reference evidence="4" key="2">
    <citation type="submission" date="2023-06" db="EMBL/GenBank/DDBJ databases">
        <authorList>
            <consortium name="Lawrence Berkeley National Laboratory"/>
            <person name="Haridas S."/>
            <person name="Hensen N."/>
            <person name="Bonometti L."/>
            <person name="Westerberg I."/>
            <person name="Brannstrom I.O."/>
            <person name="Guillou S."/>
            <person name="Cros-Aarteil S."/>
            <person name="Calhoun S."/>
            <person name="Kuo A."/>
            <person name="Mondo S."/>
            <person name="Pangilinan J."/>
            <person name="Riley R."/>
            <person name="Labutti K."/>
            <person name="Andreopoulos B."/>
            <person name="Lipzen A."/>
            <person name="Chen C."/>
            <person name="Yanf M."/>
            <person name="Daum C."/>
            <person name="Ng V."/>
            <person name="Clum A."/>
            <person name="Steindorff A."/>
            <person name="Ohm R."/>
            <person name="Martin F."/>
            <person name="Silar P."/>
            <person name="Natvig D."/>
            <person name="Lalanne C."/>
            <person name="Gautier V."/>
            <person name="Ament-Velasquez S.L."/>
            <person name="Kruys A."/>
            <person name="Hutchinson M.I."/>
            <person name="Powell A.J."/>
            <person name="Barry K."/>
            <person name="Miller A.N."/>
            <person name="Grigoriev I.V."/>
            <person name="Debuchy R."/>
            <person name="Gladieux P."/>
            <person name="Thoren M.H."/>
            <person name="Johannesson H."/>
        </authorList>
    </citation>
    <scope>NUCLEOTIDE SEQUENCE</scope>
    <source>
        <strain evidence="4">SMH4131-1</strain>
    </source>
</reference>